<keyword evidence="2" id="KW-0548">Nucleotidyltransferase</keyword>
<organism evidence="2">
    <name type="scientific">Tanacetum cinerariifolium</name>
    <name type="common">Dalmatian daisy</name>
    <name type="synonym">Chrysanthemum cinerariifolium</name>
    <dbReference type="NCBI Taxonomy" id="118510"/>
    <lineage>
        <taxon>Eukaryota</taxon>
        <taxon>Viridiplantae</taxon>
        <taxon>Streptophyta</taxon>
        <taxon>Embryophyta</taxon>
        <taxon>Tracheophyta</taxon>
        <taxon>Spermatophyta</taxon>
        <taxon>Magnoliopsida</taxon>
        <taxon>eudicotyledons</taxon>
        <taxon>Gunneridae</taxon>
        <taxon>Pentapetalae</taxon>
        <taxon>asterids</taxon>
        <taxon>campanulids</taxon>
        <taxon>Asterales</taxon>
        <taxon>Asteraceae</taxon>
        <taxon>Asteroideae</taxon>
        <taxon>Anthemideae</taxon>
        <taxon>Anthemidinae</taxon>
        <taxon>Tanacetum</taxon>
    </lineage>
</organism>
<keyword evidence="2" id="KW-0808">Transferase</keyword>
<gene>
    <name evidence="2" type="ORF">Tci_027396</name>
</gene>
<dbReference type="EMBL" id="BKCJ010003492">
    <property type="protein sequence ID" value="GEU55418.1"/>
    <property type="molecule type" value="Genomic_DNA"/>
</dbReference>
<protein>
    <submittedName>
        <fullName evidence="2">RNA-directed DNA polymerase, eukaryota</fullName>
    </submittedName>
</protein>
<reference evidence="2" key="1">
    <citation type="journal article" date="2019" name="Sci. Rep.">
        <title>Draft genome of Tanacetum cinerariifolium, the natural source of mosquito coil.</title>
        <authorList>
            <person name="Yamashiro T."/>
            <person name="Shiraishi A."/>
            <person name="Satake H."/>
            <person name="Nakayama K."/>
        </authorList>
    </citation>
    <scope>NUCLEOTIDE SEQUENCE</scope>
</reference>
<sequence length="206" mass="23015">MEILPVSSSNSNVVGEIVSPDEEEEITSIQEKYEHVDQKHKMIKNSPISVHMQVVKHLLRYLLNLPGQGDSLVSWNSKKQVVVSRSSVEGEYRAMVLTYYFDEVRRKEERWGSTFNVYEARDFNQFITSAGLVEVQLEGYSYTWAHPSASKMTDEWDELVLVPDDSEATNSSSVRGTLEPNGCDSSVSEGASSRVRDGDGDGNGVS</sequence>
<feature type="region of interest" description="Disordered" evidence="1">
    <location>
        <begin position="165"/>
        <end position="206"/>
    </location>
</feature>
<comment type="caution">
    <text evidence="2">The sequence shown here is derived from an EMBL/GenBank/DDBJ whole genome shotgun (WGS) entry which is preliminary data.</text>
</comment>
<evidence type="ECO:0000256" key="1">
    <source>
        <dbReference type="SAM" id="MobiDB-lite"/>
    </source>
</evidence>
<evidence type="ECO:0000313" key="2">
    <source>
        <dbReference type="EMBL" id="GEU55418.1"/>
    </source>
</evidence>
<accession>A0A6L2L135</accession>
<proteinExistence type="predicted"/>
<dbReference type="AlphaFoldDB" id="A0A6L2L135"/>
<name>A0A6L2L135_TANCI</name>
<dbReference type="GO" id="GO:0003964">
    <property type="term" value="F:RNA-directed DNA polymerase activity"/>
    <property type="evidence" value="ECO:0007669"/>
    <property type="project" value="UniProtKB-KW"/>
</dbReference>
<keyword evidence="2" id="KW-0695">RNA-directed DNA polymerase</keyword>